<gene>
    <name evidence="1" type="ORF">QGN29_12945</name>
</gene>
<sequence>MNVWKCTSKTCENEYIEWNEKSTDDDRQCPVCWASAEKQHTIAKPHDLDSATMMIKVVNALEFPNKKGSS</sequence>
<reference evidence="1" key="1">
    <citation type="submission" date="2023-04" db="EMBL/GenBank/DDBJ databases">
        <title>Complete genome sequence of Temperatibacter marinus.</title>
        <authorList>
            <person name="Rong J.-C."/>
            <person name="Yi M.-L."/>
            <person name="Zhao Q."/>
        </authorList>
    </citation>
    <scope>NUCLEOTIDE SEQUENCE</scope>
    <source>
        <strain evidence="1">NBRC 110045</strain>
    </source>
</reference>
<accession>A0AA52HAC4</accession>
<keyword evidence="2" id="KW-1185">Reference proteome</keyword>
<evidence type="ECO:0000313" key="2">
    <source>
        <dbReference type="Proteomes" id="UP001268683"/>
    </source>
</evidence>
<evidence type="ECO:0000313" key="1">
    <source>
        <dbReference type="EMBL" id="WND02453.1"/>
    </source>
</evidence>
<name>A0AA52HAC4_9PROT</name>
<protein>
    <submittedName>
        <fullName evidence="1">Uncharacterized protein</fullName>
    </submittedName>
</protein>
<dbReference type="Proteomes" id="UP001268683">
    <property type="component" value="Chromosome"/>
</dbReference>
<proteinExistence type="predicted"/>
<organism evidence="1 2">
    <name type="scientific">Temperatibacter marinus</name>
    <dbReference type="NCBI Taxonomy" id="1456591"/>
    <lineage>
        <taxon>Bacteria</taxon>
        <taxon>Pseudomonadati</taxon>
        <taxon>Pseudomonadota</taxon>
        <taxon>Alphaproteobacteria</taxon>
        <taxon>Kordiimonadales</taxon>
        <taxon>Temperatibacteraceae</taxon>
        <taxon>Temperatibacter</taxon>
    </lineage>
</organism>
<dbReference type="KEGG" id="tmk:QGN29_12945"/>
<dbReference type="RefSeq" id="WP_310798288.1">
    <property type="nucleotide sequence ID" value="NZ_CP123872.1"/>
</dbReference>
<dbReference type="EMBL" id="CP123872">
    <property type="protein sequence ID" value="WND02453.1"/>
    <property type="molecule type" value="Genomic_DNA"/>
</dbReference>
<dbReference type="AlphaFoldDB" id="A0AA52HAC4"/>